<protein>
    <recommendedName>
        <fullName evidence="1">USP8 dimerisation domain-containing protein</fullName>
    </recommendedName>
</protein>
<accession>A0A7R9JTV8</accession>
<sequence>MDEELGRLNLEEVNPHFVEGEWNNHLGKTTPSSPDRDSNLDLPVLGGLAQHEYRVSQLRHRSGYLLHDLKYLSCRYYRSGLEMVRMADVYMKEGNLENAFILYMKFMTLFIEKIRYHPDFSTVPVIDRTNNAQKLREVMPKAEKLKSQLMDCYEKEYKRYFDEQKLTVVSANV</sequence>
<proteinExistence type="predicted"/>
<feature type="domain" description="USP8 dimerisation" evidence="1">
    <location>
        <begin position="54"/>
        <end position="156"/>
    </location>
</feature>
<organism evidence="2">
    <name type="scientific">Timema genevievae</name>
    <name type="common">Walking stick</name>
    <dbReference type="NCBI Taxonomy" id="629358"/>
    <lineage>
        <taxon>Eukaryota</taxon>
        <taxon>Metazoa</taxon>
        <taxon>Ecdysozoa</taxon>
        <taxon>Arthropoda</taxon>
        <taxon>Hexapoda</taxon>
        <taxon>Insecta</taxon>
        <taxon>Pterygota</taxon>
        <taxon>Neoptera</taxon>
        <taxon>Polyneoptera</taxon>
        <taxon>Phasmatodea</taxon>
        <taxon>Timematodea</taxon>
        <taxon>Timematoidea</taxon>
        <taxon>Timematidae</taxon>
        <taxon>Timema</taxon>
    </lineage>
</organism>
<evidence type="ECO:0000259" key="1">
    <source>
        <dbReference type="Pfam" id="PF08969"/>
    </source>
</evidence>
<dbReference type="PANTHER" id="PTHR12947:SF13">
    <property type="entry name" value="FI19924P1"/>
    <property type="match status" value="1"/>
</dbReference>
<dbReference type="GO" id="GO:0016020">
    <property type="term" value="C:membrane"/>
    <property type="evidence" value="ECO:0007669"/>
    <property type="project" value="TreeGrafter"/>
</dbReference>
<dbReference type="Pfam" id="PF08969">
    <property type="entry name" value="USP8_dimer"/>
    <property type="match status" value="1"/>
</dbReference>
<dbReference type="AlphaFoldDB" id="A0A7R9JTV8"/>
<reference evidence="2" key="1">
    <citation type="submission" date="2020-11" db="EMBL/GenBank/DDBJ databases">
        <authorList>
            <person name="Tran Van P."/>
        </authorList>
    </citation>
    <scope>NUCLEOTIDE SEQUENCE</scope>
</reference>
<dbReference type="SUPFAM" id="SSF140856">
    <property type="entry name" value="USP8 N-terminal domain-like"/>
    <property type="match status" value="1"/>
</dbReference>
<evidence type="ECO:0000313" key="2">
    <source>
        <dbReference type="EMBL" id="CAD7589329.1"/>
    </source>
</evidence>
<dbReference type="Gene3D" id="1.20.58.80">
    <property type="entry name" value="Phosphotransferase system, lactose/cellobiose-type IIA subunit"/>
    <property type="match status" value="1"/>
</dbReference>
<dbReference type="InterPro" id="IPR015063">
    <property type="entry name" value="USP8_dimer"/>
</dbReference>
<name>A0A7R9JTV8_TIMGE</name>
<dbReference type="EMBL" id="OE840034">
    <property type="protein sequence ID" value="CAD7589329.1"/>
    <property type="molecule type" value="Genomic_DNA"/>
</dbReference>
<dbReference type="GO" id="GO:0005768">
    <property type="term" value="C:endosome"/>
    <property type="evidence" value="ECO:0007669"/>
    <property type="project" value="TreeGrafter"/>
</dbReference>
<dbReference type="GO" id="GO:0061578">
    <property type="term" value="F:K63-linked deubiquitinase activity"/>
    <property type="evidence" value="ECO:0007669"/>
    <property type="project" value="TreeGrafter"/>
</dbReference>
<dbReference type="GO" id="GO:0070536">
    <property type="term" value="P:protein K63-linked deubiquitination"/>
    <property type="evidence" value="ECO:0007669"/>
    <property type="project" value="TreeGrafter"/>
</dbReference>
<dbReference type="PANTHER" id="PTHR12947">
    <property type="entry name" value="AMSH-LIKE PROTEASE"/>
    <property type="match status" value="1"/>
</dbReference>
<gene>
    <name evidence="2" type="ORF">TGEB3V08_LOCUS3291</name>
</gene>